<gene>
    <name evidence="2" type="ORF">ISN44_As05g047180</name>
</gene>
<dbReference type="PANTHER" id="PTHR46162:SF65">
    <property type="entry name" value="F9D12.8 PROTEIN-RELATED"/>
    <property type="match status" value="1"/>
</dbReference>
<accession>A0A8T2DR00</accession>
<keyword evidence="3" id="KW-1185">Reference proteome</keyword>
<dbReference type="PROSITE" id="PS50144">
    <property type="entry name" value="MATH"/>
    <property type="match status" value="1"/>
</dbReference>
<dbReference type="CDD" id="cd00121">
    <property type="entry name" value="MATH"/>
    <property type="match status" value="1"/>
</dbReference>
<comment type="caution">
    <text evidence="2">The sequence shown here is derived from an EMBL/GenBank/DDBJ whole genome shotgun (WGS) entry which is preliminary data.</text>
</comment>
<protein>
    <submittedName>
        <fullName evidence="2">TRAF-like</fullName>
    </submittedName>
</protein>
<organism evidence="2 3">
    <name type="scientific">Arabidopsis suecica</name>
    <name type="common">Swedish thale-cress</name>
    <name type="synonym">Cardaminopsis suecica</name>
    <dbReference type="NCBI Taxonomy" id="45249"/>
    <lineage>
        <taxon>Eukaryota</taxon>
        <taxon>Viridiplantae</taxon>
        <taxon>Streptophyta</taxon>
        <taxon>Embryophyta</taxon>
        <taxon>Tracheophyta</taxon>
        <taxon>Spermatophyta</taxon>
        <taxon>Magnoliopsida</taxon>
        <taxon>eudicotyledons</taxon>
        <taxon>Gunneridae</taxon>
        <taxon>Pentapetalae</taxon>
        <taxon>rosids</taxon>
        <taxon>malvids</taxon>
        <taxon>Brassicales</taxon>
        <taxon>Brassicaceae</taxon>
        <taxon>Camelineae</taxon>
        <taxon>Arabidopsis</taxon>
    </lineage>
</organism>
<reference evidence="2 3" key="1">
    <citation type="submission" date="2020-12" db="EMBL/GenBank/DDBJ databases">
        <title>Concerted genomic and epigenomic changes stabilize Arabidopsis allopolyploids.</title>
        <authorList>
            <person name="Chen Z."/>
        </authorList>
    </citation>
    <scope>NUCLEOTIDE SEQUENCE [LARGE SCALE GENOMIC DNA]</scope>
    <source>
        <strain evidence="2">As9502</strain>
        <tissue evidence="2">Leaf</tissue>
    </source>
</reference>
<dbReference type="InterPro" id="IPR002083">
    <property type="entry name" value="MATH/TRAF_dom"/>
</dbReference>
<proteinExistence type="predicted"/>
<feature type="domain" description="MATH" evidence="1">
    <location>
        <begin position="1"/>
        <end position="106"/>
    </location>
</feature>
<evidence type="ECO:0000259" key="1">
    <source>
        <dbReference type="PROSITE" id="PS50144"/>
    </source>
</evidence>
<dbReference type="EMBL" id="JAEFBJ010000005">
    <property type="protein sequence ID" value="KAG7612730.1"/>
    <property type="molecule type" value="Genomic_DNA"/>
</dbReference>
<evidence type="ECO:0000313" key="2">
    <source>
        <dbReference type="EMBL" id="KAG7612730.1"/>
    </source>
</evidence>
<evidence type="ECO:0000313" key="3">
    <source>
        <dbReference type="Proteomes" id="UP000694251"/>
    </source>
</evidence>
<sequence length="117" mass="13831">MYVEIDSTSEVFAYVKFFVYNKKEQMYFTIQTDSETFSEDEKIYVHADLRVLYPRPHVYNNHVTQKLNVCYKKSTQGWGCEDFAAIAKLRECNYLDNDTLTLEVEFKVVATTKYSHP</sequence>
<dbReference type="Proteomes" id="UP000694251">
    <property type="component" value="Chromosome 5"/>
</dbReference>
<dbReference type="AlphaFoldDB" id="A0A8T2DR00"/>
<name>A0A8T2DR00_ARASU</name>
<dbReference type="Pfam" id="PF22486">
    <property type="entry name" value="MATH_2"/>
    <property type="match status" value="1"/>
</dbReference>
<dbReference type="PANTHER" id="PTHR46162">
    <property type="entry name" value="TRAF-LIKE FAMILY PROTEIN"/>
    <property type="match status" value="1"/>
</dbReference>